<gene>
    <name evidence="2" type="ORF">QDX21_04680</name>
</gene>
<feature type="transmembrane region" description="Helical" evidence="1">
    <location>
        <begin position="70"/>
        <end position="90"/>
    </location>
</feature>
<proteinExistence type="predicted"/>
<feature type="transmembrane region" description="Helical" evidence="1">
    <location>
        <begin position="25"/>
        <end position="50"/>
    </location>
</feature>
<evidence type="ECO:0000256" key="1">
    <source>
        <dbReference type="SAM" id="Phobius"/>
    </source>
</evidence>
<feature type="transmembrane region" description="Helical" evidence="1">
    <location>
        <begin position="267"/>
        <end position="286"/>
    </location>
</feature>
<sequence length="460" mass="50073">MVMEFIRRVSRENDSRTGSERFQDWYFWVILAASVVAVFVTFLVNASTLIGPGILTPEIGAPIAGLSSDYVAFVVAFGLSILFACIWGVFCSQLGPVSMPFHVLIWLFQAPIDTLRLLGRRQRWVLFSSVVIGLVGGVCCSLPILMLDSMRLIEVISCALLCAIGCTIAGVLSVRRQTMKDISSPFETHKPFPVPNLSWYQLEASAGKSMLLQWSASALRPFEVLRMFFVGTPSTSRSKEGFSHRLLGKPAWVVATMDWRVWRRHPYAVAALLVTGLYTVALAVSPVHEAPFLFLIILFVGTYLAAEVSSLSGRQDENSRNKYDQLPLSKRTESIAHLIVPSVLMTGWTLVTWGVIGIAFGQPQVLASAVVVGIGMGAVSNYNARRQGARWGAETYLATPLGPVPIISIINFFKGAALALAVIVPGANLMFATEGLMAWLCVSIFACAISFVVSVSAGQK</sequence>
<feature type="transmembrane region" description="Helical" evidence="1">
    <location>
        <begin position="124"/>
        <end position="146"/>
    </location>
</feature>
<dbReference type="EMBL" id="CP122566">
    <property type="protein sequence ID" value="WGH94090.1"/>
    <property type="molecule type" value="Genomic_DNA"/>
</dbReference>
<dbReference type="Proteomes" id="UP001224674">
    <property type="component" value="Chromosome"/>
</dbReference>
<name>A0AAJ6AQ46_9MICC</name>
<evidence type="ECO:0000313" key="2">
    <source>
        <dbReference type="EMBL" id="WGH94090.1"/>
    </source>
</evidence>
<feature type="transmembrane region" description="Helical" evidence="1">
    <location>
        <begin position="365"/>
        <end position="384"/>
    </location>
</feature>
<keyword evidence="3" id="KW-1185">Reference proteome</keyword>
<dbReference type="RefSeq" id="WP_110111040.1">
    <property type="nucleotide sequence ID" value="NZ_CP122566.1"/>
</dbReference>
<feature type="transmembrane region" description="Helical" evidence="1">
    <location>
        <begin position="292"/>
        <end position="313"/>
    </location>
</feature>
<feature type="transmembrane region" description="Helical" evidence="1">
    <location>
        <begin position="396"/>
        <end position="424"/>
    </location>
</feature>
<feature type="transmembrane region" description="Helical" evidence="1">
    <location>
        <begin position="334"/>
        <end position="359"/>
    </location>
</feature>
<feature type="transmembrane region" description="Helical" evidence="1">
    <location>
        <begin position="152"/>
        <end position="174"/>
    </location>
</feature>
<reference evidence="2 3" key="1">
    <citation type="submission" date="2023-03" db="EMBL/GenBank/DDBJ databases">
        <title>Complete genome sequences of several Auritidibacter ignavus strains isolated from ear infections.</title>
        <authorList>
            <person name="Baehr T."/>
            <person name="Baumhoegger A.M."/>
        </authorList>
    </citation>
    <scope>NUCLEOTIDE SEQUENCE [LARGE SCALE GENOMIC DNA]</scope>
    <source>
        <strain evidence="2 3">BABAE-6</strain>
    </source>
</reference>
<organism evidence="2 3">
    <name type="scientific">Auritidibacter ignavus</name>
    <dbReference type="NCBI Taxonomy" id="678932"/>
    <lineage>
        <taxon>Bacteria</taxon>
        <taxon>Bacillati</taxon>
        <taxon>Actinomycetota</taxon>
        <taxon>Actinomycetes</taxon>
        <taxon>Micrococcales</taxon>
        <taxon>Micrococcaceae</taxon>
        <taxon>Auritidibacter</taxon>
    </lineage>
</organism>
<keyword evidence="1" id="KW-1133">Transmembrane helix</keyword>
<protein>
    <submittedName>
        <fullName evidence="2">Uncharacterized protein</fullName>
    </submittedName>
</protein>
<keyword evidence="1" id="KW-0472">Membrane</keyword>
<evidence type="ECO:0000313" key="3">
    <source>
        <dbReference type="Proteomes" id="UP001224674"/>
    </source>
</evidence>
<feature type="transmembrane region" description="Helical" evidence="1">
    <location>
        <begin position="436"/>
        <end position="457"/>
    </location>
</feature>
<accession>A0AAJ6AQ46</accession>
<dbReference type="AlphaFoldDB" id="A0AAJ6AQ46"/>
<keyword evidence="1" id="KW-0812">Transmembrane</keyword>